<comment type="similarity">
    <text evidence="1">Belongs to the short-chain dehydrogenases/reductases (SDR) family.</text>
</comment>
<accession>A0A1A9N252</accession>
<comment type="caution">
    <text evidence="3">The sequence shown here is derived from an EMBL/GenBank/DDBJ whole genome shotgun (WGS) entry which is preliminary data.</text>
</comment>
<proteinExistence type="inferred from homology"/>
<reference evidence="5 6" key="1">
    <citation type="submission" date="2016-04" db="EMBL/GenBank/DDBJ databases">
        <title>Reclassification of Paraburkholderia panaciterrae (Farh et al. 2015) Dobritsa &amp; Samadpour 2016 as a later homotypic synonym of Paraburkholderia ginsengiterrae (Farh et al. 2015) Dobritsa &amp; Samadpour 2016.</title>
        <authorList>
            <person name="Dobritsa A.P."/>
            <person name="Kutumbaka K."/>
            <person name="Samadpour M."/>
        </authorList>
    </citation>
    <scope>NUCLEOTIDE SEQUENCE [LARGE SCALE GENOMIC DNA]</scope>
    <source>
        <strain evidence="3 6">DCY85</strain>
        <strain evidence="4 5">DCY85-1</strain>
    </source>
</reference>
<evidence type="ECO:0000256" key="1">
    <source>
        <dbReference type="ARBA" id="ARBA00006484"/>
    </source>
</evidence>
<dbReference type="InterPro" id="IPR036291">
    <property type="entry name" value="NAD(P)-bd_dom_sf"/>
</dbReference>
<evidence type="ECO:0000313" key="5">
    <source>
        <dbReference type="Proteomes" id="UP000077961"/>
    </source>
</evidence>
<dbReference type="PRINTS" id="PR00081">
    <property type="entry name" value="GDHRDH"/>
</dbReference>
<evidence type="ECO:0000313" key="4">
    <source>
        <dbReference type="EMBL" id="OAJ56291.1"/>
    </source>
</evidence>
<dbReference type="AlphaFoldDB" id="A0A1A9N252"/>
<organism evidence="3 6">
    <name type="scientific">Paraburkholderia ginsengiterrae</name>
    <dbReference type="NCBI Taxonomy" id="1462993"/>
    <lineage>
        <taxon>Bacteria</taxon>
        <taxon>Pseudomonadati</taxon>
        <taxon>Pseudomonadota</taxon>
        <taxon>Betaproteobacteria</taxon>
        <taxon>Burkholderiales</taxon>
        <taxon>Burkholderiaceae</taxon>
        <taxon>Paraburkholderia</taxon>
    </lineage>
</organism>
<dbReference type="STRING" id="1462993.A6V36_07165"/>
<dbReference type="Gene3D" id="3.40.50.720">
    <property type="entry name" value="NAD(P)-binding Rossmann-like Domain"/>
    <property type="match status" value="1"/>
</dbReference>
<sequence>MTTPLSSSQSLSSNVSLNVPATAVVVTGGASGIGEASAAALAAVGRPVAIWDIQSDKAQAVATQLAQRYGVATYGHGVDLRDASALEPALAKTRAALPALGGLVHAAGVVDQSGIEGLSVERWDAVLNINLRALALLVQAMLPDFRANPGSAVVAIASINATLGNGLIPSYSASKGGVLSLMRSLADSLGNDGIRVNSVSPGQILTPMIQPVVDALPTGAFERRIMLGRLGEPAEVGRVVRFLLSSEASYITGAEIVVDGGNIPSQR</sequence>
<dbReference type="InterPro" id="IPR002347">
    <property type="entry name" value="SDR_fam"/>
</dbReference>
<dbReference type="InterPro" id="IPR020904">
    <property type="entry name" value="Sc_DH/Rdtase_CS"/>
</dbReference>
<dbReference type="RefSeq" id="WP_064269815.1">
    <property type="nucleotide sequence ID" value="NZ_LXJZ01000187.1"/>
</dbReference>
<dbReference type="Proteomes" id="UP000077961">
    <property type="component" value="Unassembled WGS sequence"/>
</dbReference>
<dbReference type="CDD" id="cd05233">
    <property type="entry name" value="SDR_c"/>
    <property type="match status" value="1"/>
</dbReference>
<keyword evidence="5" id="KW-1185">Reference proteome</keyword>
<gene>
    <name evidence="4" type="ORF">A6V36_07165</name>
    <name evidence="3" type="ORF">A6V37_07535</name>
</gene>
<keyword evidence="2" id="KW-0560">Oxidoreductase</keyword>
<dbReference type="GO" id="GO:0016491">
    <property type="term" value="F:oxidoreductase activity"/>
    <property type="evidence" value="ECO:0007669"/>
    <property type="project" value="UniProtKB-KW"/>
</dbReference>
<dbReference type="Proteomes" id="UP000078116">
    <property type="component" value="Unassembled WGS sequence"/>
</dbReference>
<protein>
    <submittedName>
        <fullName evidence="3">3-oxoacyl-ACP reductase</fullName>
    </submittedName>
</protein>
<evidence type="ECO:0000313" key="3">
    <source>
        <dbReference type="EMBL" id="OAJ54481.1"/>
    </source>
</evidence>
<dbReference type="PROSITE" id="PS00061">
    <property type="entry name" value="ADH_SHORT"/>
    <property type="match status" value="1"/>
</dbReference>
<dbReference type="EMBL" id="LXKA01000349">
    <property type="protein sequence ID" value="OAJ54481.1"/>
    <property type="molecule type" value="Genomic_DNA"/>
</dbReference>
<dbReference type="PANTHER" id="PTHR24321">
    <property type="entry name" value="DEHYDROGENASES, SHORT CHAIN"/>
    <property type="match status" value="1"/>
</dbReference>
<dbReference type="OrthoDB" id="9806974at2"/>
<evidence type="ECO:0000256" key="2">
    <source>
        <dbReference type="ARBA" id="ARBA00023002"/>
    </source>
</evidence>
<evidence type="ECO:0000313" key="6">
    <source>
        <dbReference type="Proteomes" id="UP000078116"/>
    </source>
</evidence>
<name>A0A1A9N252_9BURK</name>
<dbReference type="FunFam" id="3.40.50.720:FF:000084">
    <property type="entry name" value="Short-chain dehydrogenase reductase"/>
    <property type="match status" value="1"/>
</dbReference>
<dbReference type="SUPFAM" id="SSF51735">
    <property type="entry name" value="NAD(P)-binding Rossmann-fold domains"/>
    <property type="match status" value="1"/>
</dbReference>
<dbReference type="PANTHER" id="PTHR24321:SF8">
    <property type="entry name" value="ESTRADIOL 17-BETA-DEHYDROGENASE 8-RELATED"/>
    <property type="match status" value="1"/>
</dbReference>
<dbReference type="Pfam" id="PF13561">
    <property type="entry name" value="adh_short_C2"/>
    <property type="match status" value="1"/>
</dbReference>
<dbReference type="EMBL" id="LXJZ01000187">
    <property type="protein sequence ID" value="OAJ56291.1"/>
    <property type="molecule type" value="Genomic_DNA"/>
</dbReference>